<evidence type="ECO:0000313" key="2">
    <source>
        <dbReference type="EMBL" id="AQQ52168.1"/>
    </source>
</evidence>
<dbReference type="Proteomes" id="UP000188184">
    <property type="component" value="Chromosome"/>
</dbReference>
<proteinExistence type="inferred from homology"/>
<sequence>MATSYVLTGSYASKEEAGIKLWQFEESDGTLTELQGIEGVERPSFIAVHPNRMSFVTASETADGELVAFRLYGFENEVSEINRQKTGGDHPAHVCIDEAGEWVLSVNYSGATVNVFPLHGNGSIGEMTDAVIHKGQGPDKERQDAAHPHSVRQIPKTNLFLVADLGTDRIMSYRLDRTNGKLSLVSRNRTAPGAGPRHMAFHPFESIVYALGELDSTLTVYKWDREGVLNNLQAVPLLPADYQGDNTSAEVTVSKDGKFVYASNRGHDSIAAFTVQENGTLTPLAFTASGGAGPRHFTLIPGQPWLIAANEKSDSLAVLRIDPSGVPQPATLAVSTKAPVCVRVVG</sequence>
<dbReference type="EMBL" id="CP019640">
    <property type="protein sequence ID" value="AQQ52168.1"/>
    <property type="molecule type" value="Genomic_DNA"/>
</dbReference>
<evidence type="ECO:0008006" key="4">
    <source>
        <dbReference type="Google" id="ProtNLM"/>
    </source>
</evidence>
<organism evidence="2 3">
    <name type="scientific">Planococcus lenghuensis</name>
    <dbReference type="NCBI Taxonomy" id="2213202"/>
    <lineage>
        <taxon>Bacteria</taxon>
        <taxon>Bacillati</taxon>
        <taxon>Bacillota</taxon>
        <taxon>Bacilli</taxon>
        <taxon>Bacillales</taxon>
        <taxon>Caryophanaceae</taxon>
        <taxon>Planococcus</taxon>
    </lineage>
</organism>
<protein>
    <recommendedName>
        <fullName evidence="4">6-phosphogluconolactonase</fullName>
    </recommendedName>
</protein>
<evidence type="ECO:0000313" key="3">
    <source>
        <dbReference type="Proteomes" id="UP000188184"/>
    </source>
</evidence>
<keyword evidence="3" id="KW-1185">Reference proteome</keyword>
<dbReference type="OrthoDB" id="9790815at2"/>
<dbReference type="PANTHER" id="PTHR30344:SF1">
    <property type="entry name" value="6-PHOSPHOGLUCONOLACTONASE"/>
    <property type="match status" value="1"/>
</dbReference>
<accession>A0A1Q2KVB7</accession>
<dbReference type="InterPro" id="IPR011048">
    <property type="entry name" value="Haem_d1_sf"/>
</dbReference>
<comment type="similarity">
    <text evidence="1">Belongs to the cycloisomerase 2 family.</text>
</comment>
<dbReference type="AlphaFoldDB" id="A0A1Q2KVB7"/>
<dbReference type="InterPro" id="IPR050282">
    <property type="entry name" value="Cycloisomerase_2"/>
</dbReference>
<evidence type="ECO:0000256" key="1">
    <source>
        <dbReference type="ARBA" id="ARBA00005564"/>
    </source>
</evidence>
<dbReference type="RefSeq" id="WP_077588040.1">
    <property type="nucleotide sequence ID" value="NZ_CP019640.1"/>
</dbReference>
<gene>
    <name evidence="2" type="ORF">B0X71_02920</name>
</gene>
<dbReference type="Pfam" id="PF10282">
    <property type="entry name" value="Lactonase"/>
    <property type="match status" value="1"/>
</dbReference>
<name>A0A1Q2KVB7_9BACL</name>
<dbReference type="KEGG" id="pmar:B0X71_02920"/>
<reference evidence="2 3" key="1">
    <citation type="submission" date="2017-02" db="EMBL/GenBank/DDBJ databases">
        <title>The complete genomic sequence of a novel cold adapted crude oil-degrading bacterium Planococcus qaidamina Y42.</title>
        <authorList>
            <person name="Yang R."/>
        </authorList>
    </citation>
    <scope>NUCLEOTIDE SEQUENCE [LARGE SCALE GENOMIC DNA]</scope>
    <source>
        <strain evidence="2 3">Y42</strain>
    </source>
</reference>
<dbReference type="GO" id="GO:0017057">
    <property type="term" value="F:6-phosphogluconolactonase activity"/>
    <property type="evidence" value="ECO:0007669"/>
    <property type="project" value="TreeGrafter"/>
</dbReference>
<dbReference type="SUPFAM" id="SSF51004">
    <property type="entry name" value="C-terminal (heme d1) domain of cytochrome cd1-nitrite reductase"/>
    <property type="match status" value="1"/>
</dbReference>
<dbReference type="GO" id="GO:0005829">
    <property type="term" value="C:cytosol"/>
    <property type="evidence" value="ECO:0007669"/>
    <property type="project" value="TreeGrafter"/>
</dbReference>
<dbReference type="Gene3D" id="2.130.10.10">
    <property type="entry name" value="YVTN repeat-like/Quinoprotein amine dehydrogenase"/>
    <property type="match status" value="1"/>
</dbReference>
<dbReference type="PANTHER" id="PTHR30344">
    <property type="entry name" value="6-PHOSPHOGLUCONOLACTONASE-RELATED"/>
    <property type="match status" value="1"/>
</dbReference>
<dbReference type="InterPro" id="IPR019405">
    <property type="entry name" value="Lactonase_7-beta_prop"/>
</dbReference>
<dbReference type="InterPro" id="IPR015943">
    <property type="entry name" value="WD40/YVTN_repeat-like_dom_sf"/>
</dbReference>